<dbReference type="EMBL" id="GECZ01025630">
    <property type="protein sequence ID" value="JAS44139.1"/>
    <property type="molecule type" value="Transcribed_RNA"/>
</dbReference>
<dbReference type="GO" id="GO:0005743">
    <property type="term" value="C:mitochondrial inner membrane"/>
    <property type="evidence" value="ECO:0007669"/>
    <property type="project" value="UniProtKB-SubCell"/>
</dbReference>
<evidence type="ECO:0000256" key="6">
    <source>
        <dbReference type="ARBA" id="ARBA00022989"/>
    </source>
</evidence>
<feature type="region of interest" description="Disordered" evidence="11">
    <location>
        <begin position="1"/>
        <end position="21"/>
    </location>
</feature>
<dbReference type="InterPro" id="IPR004203">
    <property type="entry name" value="Cyt_c_oxidase_su4_fam"/>
</dbReference>
<protein>
    <recommendedName>
        <fullName evidence="10">Cytochrome c oxidase subunit 4</fullName>
    </recommendedName>
</protein>
<gene>
    <name evidence="12" type="ORF">g.22129</name>
</gene>
<evidence type="ECO:0000256" key="11">
    <source>
        <dbReference type="SAM" id="MobiDB-lite"/>
    </source>
</evidence>
<dbReference type="GO" id="GO:0016491">
    <property type="term" value="F:oxidoreductase activity"/>
    <property type="evidence" value="ECO:0007669"/>
    <property type="project" value="UniProtKB-KW"/>
</dbReference>
<dbReference type="Gene3D" id="1.10.442.10">
    <property type="entry name" value="Cytochrome c oxidase subunit IV"/>
    <property type="match status" value="1"/>
</dbReference>
<proteinExistence type="inferred from homology"/>
<keyword evidence="9 10" id="KW-0472">Membrane</keyword>
<evidence type="ECO:0000313" key="12">
    <source>
        <dbReference type="EMBL" id="JAS44139.1"/>
    </source>
</evidence>
<dbReference type="AlphaFoldDB" id="A0A1B6F1K2"/>
<feature type="compositionally biased region" description="Polar residues" evidence="11">
    <location>
        <begin position="1"/>
        <end position="12"/>
    </location>
</feature>
<comment type="subcellular location">
    <subcellularLocation>
        <location evidence="1 10">Mitochondrion inner membrane</location>
        <topology evidence="1 10">Single-pass membrane protein</topology>
    </subcellularLocation>
</comment>
<keyword evidence="5" id="KW-0809">Transit peptide</keyword>
<accession>A0A1B6F1K2</accession>
<dbReference type="FunFam" id="1.10.442.10:FF:000001">
    <property type="entry name" value="Cytochrome c oxidase subunit 4 isoform 1"/>
    <property type="match status" value="1"/>
</dbReference>
<evidence type="ECO:0000256" key="8">
    <source>
        <dbReference type="ARBA" id="ARBA00023128"/>
    </source>
</evidence>
<evidence type="ECO:0000256" key="10">
    <source>
        <dbReference type="RuleBase" id="RU367145"/>
    </source>
</evidence>
<dbReference type="PANTHER" id="PTHR10707:SF10">
    <property type="entry name" value="CYTOCHROME C OXIDASE SUBUNIT 4"/>
    <property type="match status" value="1"/>
</dbReference>
<keyword evidence="4 10" id="KW-0999">Mitochondrion inner membrane</keyword>
<dbReference type="GO" id="GO:0045277">
    <property type="term" value="C:respiratory chain complex IV"/>
    <property type="evidence" value="ECO:0007669"/>
    <property type="project" value="InterPro"/>
</dbReference>
<comment type="similarity">
    <text evidence="2 10">Belongs to the cytochrome c oxidase IV family.</text>
</comment>
<organism evidence="12">
    <name type="scientific">Cuerna arida</name>
    <dbReference type="NCBI Taxonomy" id="1464854"/>
    <lineage>
        <taxon>Eukaryota</taxon>
        <taxon>Metazoa</taxon>
        <taxon>Ecdysozoa</taxon>
        <taxon>Arthropoda</taxon>
        <taxon>Hexapoda</taxon>
        <taxon>Insecta</taxon>
        <taxon>Pterygota</taxon>
        <taxon>Neoptera</taxon>
        <taxon>Paraneoptera</taxon>
        <taxon>Hemiptera</taxon>
        <taxon>Auchenorrhyncha</taxon>
        <taxon>Membracoidea</taxon>
        <taxon>Cicadellidae</taxon>
        <taxon>Cicadellinae</taxon>
        <taxon>Proconiini</taxon>
        <taxon>Cuerna</taxon>
    </lineage>
</organism>
<dbReference type="GO" id="GO:0006123">
    <property type="term" value="P:mitochondrial electron transport, cytochrome c to oxygen"/>
    <property type="evidence" value="ECO:0007669"/>
    <property type="project" value="InterPro"/>
</dbReference>
<keyword evidence="3 10" id="KW-0812">Transmembrane</keyword>
<name>A0A1B6F1K2_9HEMI</name>
<dbReference type="InterPro" id="IPR013288">
    <property type="entry name" value="Cyt_c_oxidase_su4"/>
</dbReference>
<dbReference type="CDD" id="cd00922">
    <property type="entry name" value="Cyt_c_Oxidase_IV"/>
    <property type="match status" value="1"/>
</dbReference>
<dbReference type="UniPathway" id="UPA00705"/>
<evidence type="ECO:0000256" key="7">
    <source>
        <dbReference type="ARBA" id="ARBA00023002"/>
    </source>
</evidence>
<feature type="transmembrane region" description="Helical" evidence="10">
    <location>
        <begin position="64"/>
        <end position="87"/>
    </location>
</feature>
<reference evidence="12" key="1">
    <citation type="submission" date="2015-11" db="EMBL/GenBank/DDBJ databases">
        <title>De novo transcriptome assembly of four potential Pierce s Disease insect vectors from Arizona vineyards.</title>
        <authorList>
            <person name="Tassone E.E."/>
        </authorList>
    </citation>
    <scope>NUCLEOTIDE SEQUENCE</scope>
</reference>
<keyword evidence="7" id="KW-0560">Oxidoreductase</keyword>
<comment type="subunit">
    <text evidence="10">Component of the cytochrome c oxidase (complex IV, CIV), a multisubunit enzyme composed of 14 subunits.</text>
</comment>
<evidence type="ECO:0000256" key="4">
    <source>
        <dbReference type="ARBA" id="ARBA00022792"/>
    </source>
</evidence>
<evidence type="ECO:0000256" key="9">
    <source>
        <dbReference type="ARBA" id="ARBA00023136"/>
    </source>
</evidence>
<dbReference type="Pfam" id="PF02936">
    <property type="entry name" value="COX4"/>
    <property type="match status" value="1"/>
</dbReference>
<evidence type="ECO:0000256" key="3">
    <source>
        <dbReference type="ARBA" id="ARBA00022692"/>
    </source>
</evidence>
<sequence>MWNLSPLNTSPHSFHPSLHKGKALREKEKGDWKKLTLEEKKQLYRASFCQTFVEMDAPTGEWKTVTGCTLFFISVALWVFMGMKLFVYPKELPPTFSEERQQAQMQRMIDISVNPVEGFASHWDYEKNDWKK</sequence>
<comment type="pathway">
    <text evidence="10">Energy metabolism; oxidative phosphorylation.</text>
</comment>
<dbReference type="PANTHER" id="PTHR10707">
    <property type="entry name" value="CYTOCHROME C OXIDASE SUBUNIT IV"/>
    <property type="match status" value="1"/>
</dbReference>
<evidence type="ECO:0000256" key="5">
    <source>
        <dbReference type="ARBA" id="ARBA00022946"/>
    </source>
</evidence>
<dbReference type="SUPFAM" id="SSF81406">
    <property type="entry name" value="Mitochondrial cytochrome c oxidase subunit IV"/>
    <property type="match status" value="1"/>
</dbReference>
<evidence type="ECO:0000256" key="1">
    <source>
        <dbReference type="ARBA" id="ARBA00004434"/>
    </source>
</evidence>
<comment type="function">
    <text evidence="10">Component of the cytochrome c oxidase, the last enzyme in the mitochondrial electron transport chain which drives oxidative phosphorylation.</text>
</comment>
<dbReference type="InterPro" id="IPR036639">
    <property type="entry name" value="Cyt_c_oxidase_su4_sf"/>
</dbReference>
<keyword evidence="8 10" id="KW-0496">Mitochondrion</keyword>
<dbReference type="PRINTS" id="PR01873">
    <property type="entry name" value="CYTCOXIDASE4"/>
</dbReference>
<keyword evidence="6 10" id="KW-1133">Transmembrane helix</keyword>
<evidence type="ECO:0000256" key="2">
    <source>
        <dbReference type="ARBA" id="ARBA00008135"/>
    </source>
</evidence>